<dbReference type="AlphaFoldDB" id="A0AA42CH11"/>
<dbReference type="RefSeq" id="WP_282583132.1">
    <property type="nucleotide sequence ID" value="NZ_JAMOIM010000001.1"/>
</dbReference>
<keyword evidence="1" id="KW-0802">TPR repeat</keyword>
<dbReference type="PROSITE" id="PS50005">
    <property type="entry name" value="TPR"/>
    <property type="match status" value="1"/>
</dbReference>
<dbReference type="Proteomes" id="UP001165667">
    <property type="component" value="Unassembled WGS sequence"/>
</dbReference>
<dbReference type="PANTHER" id="PTHR43081">
    <property type="entry name" value="ADENYLATE CYCLASE, TERMINAL-DIFFERENTIATION SPECIFIC-RELATED"/>
    <property type="match status" value="1"/>
</dbReference>
<name>A0AA42CH11_9HYPH</name>
<evidence type="ECO:0000313" key="3">
    <source>
        <dbReference type="EMBL" id="MCW6506784.1"/>
    </source>
</evidence>
<dbReference type="Gene3D" id="1.25.40.10">
    <property type="entry name" value="Tetratricopeptide repeat domain"/>
    <property type="match status" value="1"/>
</dbReference>
<dbReference type="InterPro" id="IPR001054">
    <property type="entry name" value="A/G_cyclase"/>
</dbReference>
<evidence type="ECO:0000256" key="1">
    <source>
        <dbReference type="PROSITE-ProRule" id="PRU00339"/>
    </source>
</evidence>
<gene>
    <name evidence="3" type="ORF">M8523_01965</name>
</gene>
<dbReference type="SUPFAM" id="SSF48452">
    <property type="entry name" value="TPR-like"/>
    <property type="match status" value="1"/>
</dbReference>
<dbReference type="PROSITE" id="PS50125">
    <property type="entry name" value="GUANYLATE_CYCLASE_2"/>
    <property type="match status" value="1"/>
</dbReference>
<dbReference type="PANTHER" id="PTHR43081:SF19">
    <property type="entry name" value="PH-SENSITIVE ADENYLATE CYCLASE RV1264"/>
    <property type="match status" value="1"/>
</dbReference>
<dbReference type="GO" id="GO:0004016">
    <property type="term" value="F:adenylate cyclase activity"/>
    <property type="evidence" value="ECO:0007669"/>
    <property type="project" value="UniProtKB-ARBA"/>
</dbReference>
<evidence type="ECO:0000259" key="2">
    <source>
        <dbReference type="PROSITE" id="PS50125"/>
    </source>
</evidence>
<sequence length="591" mass="66274">MDEQQNLQPASRRRKLTAILMADMVGYSGRIEQDEVNNSDHAARSIDLFKSLIGYYGGRVVQIAGDGILALFESSEEAIRFAVQVQTEFREQARWENGEPIEFRIATNLGEVPSGDEVIHAHCVNVAARLQALADPGAIFATGGVRRAVGNVTEVSFRLLGTFPLKGMNEVVEVFAVERVAVPSPSVSRRGPDPQASRVIPEAQPSVAVLTLTNLTGDPSNEALCDIIGEGVISDLSRFRHLTVIARHSASLFNLKLSSAREIGQRLRARYLLGGSLVRAGRHLRAIVQLIEAESENVIWSDRFEIALGQLFEIQDEITGAVASRLSVQIDFAEHRQESKRPRDMRSYGLVIRGQDMILRFSRQANLHARRLFEEAAELTPTYARAYSAISRTHNLDWRYSWSANPAASLDTAVEAARKAIHLDRVDSRAFAELGFVHLYRKEHDESLADYRRAVALNPNDADVLAEYADSLVYAGDPASSIEIIERAMRLNPYYPDWYLWYLADAQDALGRSEDVVTTVHRMQNPDEGRRLLAANYAHLGMMDEAQAAAREVMRLHPSFRIEQWRDRPPYKDELVFQRYIEGLRKAGLPQ</sequence>
<dbReference type="SUPFAM" id="SSF55073">
    <property type="entry name" value="Nucleotide cyclase"/>
    <property type="match status" value="1"/>
</dbReference>
<dbReference type="EMBL" id="JAMOIM010000001">
    <property type="protein sequence ID" value="MCW6506784.1"/>
    <property type="molecule type" value="Genomic_DNA"/>
</dbReference>
<feature type="domain" description="Guanylate cyclase" evidence="2">
    <location>
        <begin position="18"/>
        <end position="131"/>
    </location>
</feature>
<dbReference type="SMART" id="SM00028">
    <property type="entry name" value="TPR"/>
    <property type="match status" value="3"/>
</dbReference>
<dbReference type="InterPro" id="IPR029787">
    <property type="entry name" value="Nucleotide_cyclase"/>
</dbReference>
<dbReference type="InterPro" id="IPR019734">
    <property type="entry name" value="TPR_rpt"/>
</dbReference>
<evidence type="ECO:0000313" key="4">
    <source>
        <dbReference type="Proteomes" id="UP001165667"/>
    </source>
</evidence>
<keyword evidence="4" id="KW-1185">Reference proteome</keyword>
<comment type="caution">
    <text evidence="3">The sequence shown here is derived from an EMBL/GenBank/DDBJ whole genome shotgun (WGS) entry which is preliminary data.</text>
</comment>
<protein>
    <submittedName>
        <fullName evidence="3">Tetratricopeptide repeat protein</fullName>
    </submittedName>
</protein>
<dbReference type="GO" id="GO:0035556">
    <property type="term" value="P:intracellular signal transduction"/>
    <property type="evidence" value="ECO:0007669"/>
    <property type="project" value="InterPro"/>
</dbReference>
<proteinExistence type="predicted"/>
<accession>A0AA42CH11</accession>
<dbReference type="InterPro" id="IPR050697">
    <property type="entry name" value="Adenylyl/Guanylyl_Cyclase_3/4"/>
</dbReference>
<dbReference type="GO" id="GO:0006171">
    <property type="term" value="P:cAMP biosynthetic process"/>
    <property type="evidence" value="ECO:0007669"/>
    <property type="project" value="TreeGrafter"/>
</dbReference>
<dbReference type="CDD" id="cd07302">
    <property type="entry name" value="CHD"/>
    <property type="match status" value="1"/>
</dbReference>
<dbReference type="InterPro" id="IPR011990">
    <property type="entry name" value="TPR-like_helical_dom_sf"/>
</dbReference>
<organism evidence="3 4">
    <name type="scientific">Lichenifustis flavocetrariae</name>
    <dbReference type="NCBI Taxonomy" id="2949735"/>
    <lineage>
        <taxon>Bacteria</taxon>
        <taxon>Pseudomonadati</taxon>
        <taxon>Pseudomonadota</taxon>
        <taxon>Alphaproteobacteria</taxon>
        <taxon>Hyphomicrobiales</taxon>
        <taxon>Lichenihabitantaceae</taxon>
        <taxon>Lichenifustis</taxon>
    </lineage>
</organism>
<reference evidence="3" key="1">
    <citation type="submission" date="2022-05" db="EMBL/GenBank/DDBJ databases">
        <authorList>
            <person name="Pankratov T."/>
        </authorList>
    </citation>
    <scope>NUCLEOTIDE SEQUENCE</scope>
    <source>
        <strain evidence="3">BP6-180914</strain>
    </source>
</reference>
<feature type="repeat" description="TPR" evidence="1">
    <location>
        <begin position="428"/>
        <end position="461"/>
    </location>
</feature>
<dbReference type="Gene3D" id="3.30.70.1230">
    <property type="entry name" value="Nucleotide cyclase"/>
    <property type="match status" value="1"/>
</dbReference>